<sequence>MADQNAILGDDDSPSWLTASQETETQISGFGFTGAGSLPAMEWTLSAEFVTESGGVHDAGAKSYGLQLAICNVALISGKDSSIYTLSLNSRGKINIYSHLMHSERYWLPPDWHSEAQDRHSQHLQKRQMHPSQY</sequence>
<organism evidence="1 2">
    <name type="scientific">Riccia sorocarpa</name>
    <dbReference type="NCBI Taxonomy" id="122646"/>
    <lineage>
        <taxon>Eukaryota</taxon>
        <taxon>Viridiplantae</taxon>
        <taxon>Streptophyta</taxon>
        <taxon>Embryophyta</taxon>
        <taxon>Marchantiophyta</taxon>
        <taxon>Marchantiopsida</taxon>
        <taxon>Marchantiidae</taxon>
        <taxon>Marchantiales</taxon>
        <taxon>Ricciaceae</taxon>
        <taxon>Riccia</taxon>
    </lineage>
</organism>
<dbReference type="AlphaFoldDB" id="A0ABD3ICI5"/>
<proteinExistence type="predicted"/>
<evidence type="ECO:0000313" key="1">
    <source>
        <dbReference type="EMBL" id="KAL3701211.1"/>
    </source>
</evidence>
<name>A0ABD3ICI5_9MARC</name>
<accession>A0ABD3ICI5</accession>
<dbReference type="Proteomes" id="UP001633002">
    <property type="component" value="Unassembled WGS sequence"/>
</dbReference>
<protein>
    <submittedName>
        <fullName evidence="1">Uncharacterized protein</fullName>
    </submittedName>
</protein>
<evidence type="ECO:0000313" key="2">
    <source>
        <dbReference type="Proteomes" id="UP001633002"/>
    </source>
</evidence>
<dbReference type="EMBL" id="JBJQOH010000001">
    <property type="protein sequence ID" value="KAL3701211.1"/>
    <property type="molecule type" value="Genomic_DNA"/>
</dbReference>
<gene>
    <name evidence="1" type="ORF">R1sor_019233</name>
</gene>
<keyword evidence="2" id="KW-1185">Reference proteome</keyword>
<reference evidence="1 2" key="1">
    <citation type="submission" date="2024-09" db="EMBL/GenBank/DDBJ databases">
        <title>Chromosome-scale assembly of Riccia sorocarpa.</title>
        <authorList>
            <person name="Paukszto L."/>
        </authorList>
    </citation>
    <scope>NUCLEOTIDE SEQUENCE [LARGE SCALE GENOMIC DNA]</scope>
    <source>
        <strain evidence="1">LP-2024</strain>
        <tissue evidence="1">Aerial parts of the thallus</tissue>
    </source>
</reference>
<comment type="caution">
    <text evidence="1">The sequence shown here is derived from an EMBL/GenBank/DDBJ whole genome shotgun (WGS) entry which is preliminary data.</text>
</comment>